<name>A0A7T7BNW3_PENDI</name>
<dbReference type="GeneID" id="90952251"/>
<reference evidence="1 2" key="1">
    <citation type="submission" date="2020-08" db="EMBL/GenBank/DDBJ databases">
        <title>The completed genome sequence of the pathogenic ascomycete fungus Penicillium digitatum.</title>
        <authorList>
            <person name="Wang M."/>
        </authorList>
    </citation>
    <scope>NUCLEOTIDE SEQUENCE [LARGE SCALE GENOMIC DNA]</scope>
    <source>
        <strain evidence="1 2">PdW03</strain>
    </source>
</reference>
<dbReference type="GO" id="GO:0003964">
    <property type="term" value="F:RNA-directed DNA polymerase activity"/>
    <property type="evidence" value="ECO:0007669"/>
    <property type="project" value="UniProtKB-KW"/>
</dbReference>
<evidence type="ECO:0000313" key="1">
    <source>
        <dbReference type="EMBL" id="QQK46446.1"/>
    </source>
</evidence>
<organism evidence="1 2">
    <name type="scientific">Penicillium digitatum</name>
    <name type="common">Green mold</name>
    <dbReference type="NCBI Taxonomy" id="36651"/>
    <lineage>
        <taxon>Eukaryota</taxon>
        <taxon>Fungi</taxon>
        <taxon>Dikarya</taxon>
        <taxon>Ascomycota</taxon>
        <taxon>Pezizomycotina</taxon>
        <taxon>Eurotiomycetes</taxon>
        <taxon>Eurotiomycetidae</taxon>
        <taxon>Eurotiales</taxon>
        <taxon>Aspergillaceae</taxon>
        <taxon>Penicillium</taxon>
    </lineage>
</organism>
<proteinExistence type="predicted"/>
<dbReference type="Proteomes" id="UP000595662">
    <property type="component" value="Chromosome 5"/>
</dbReference>
<evidence type="ECO:0000313" key="2">
    <source>
        <dbReference type="Proteomes" id="UP000595662"/>
    </source>
</evidence>
<protein>
    <submittedName>
        <fullName evidence="1">Putative RNA-directed DNA polymerase from transposon X-element</fullName>
    </submittedName>
</protein>
<dbReference type="EMBL" id="CP060778">
    <property type="protein sequence ID" value="QQK46446.1"/>
    <property type="molecule type" value="Genomic_DNA"/>
</dbReference>
<keyword evidence="1" id="KW-0548">Nucleotidyltransferase</keyword>
<dbReference type="InterPro" id="IPR036691">
    <property type="entry name" value="Endo/exonu/phosph_ase_sf"/>
</dbReference>
<dbReference type="RefSeq" id="XP_065957610.1">
    <property type="nucleotide sequence ID" value="XM_066099883.1"/>
</dbReference>
<dbReference type="SUPFAM" id="SSF56219">
    <property type="entry name" value="DNase I-like"/>
    <property type="match status" value="1"/>
</dbReference>
<gene>
    <name evidence="1" type="ORF">Pdw03_1344</name>
</gene>
<dbReference type="Gene3D" id="3.60.10.10">
    <property type="entry name" value="Endonuclease/exonuclease/phosphatase"/>
    <property type="match status" value="1"/>
</dbReference>
<dbReference type="AlphaFoldDB" id="A0A7T7BNW3"/>
<keyword evidence="1" id="KW-0695">RNA-directed DNA polymerase</keyword>
<sequence length="122" mass="13987">MIVHPNRLRRARRVRPSVPREVLVFWANVRRQTACHTTALQLAYESACDVVCIQEPYVSAPTKKTGHPAYDCYAPTDEWDSSDPTSFESERPRVLTYVRKNSGLNAQQHRSSQDRDLLCVTI</sequence>
<keyword evidence="1" id="KW-0808">Transferase</keyword>
<accession>A0A7T7BNW3</accession>